<keyword evidence="2" id="KW-0489">Methyltransferase</keyword>
<dbReference type="PANTHER" id="PTHR18895:SF74">
    <property type="entry name" value="MTRF1L RELEASE FACTOR GLUTAMINE METHYLTRANSFERASE"/>
    <property type="match status" value="1"/>
</dbReference>
<dbReference type="InterPro" id="IPR029063">
    <property type="entry name" value="SAM-dependent_MTases_sf"/>
</dbReference>
<dbReference type="GO" id="GO:0005739">
    <property type="term" value="C:mitochondrion"/>
    <property type="evidence" value="ECO:0007669"/>
    <property type="project" value="TreeGrafter"/>
</dbReference>
<dbReference type="HOGENOM" id="CLU_018398_0_2_1"/>
<dbReference type="Proteomes" id="UP000053392">
    <property type="component" value="Unassembled WGS sequence"/>
</dbReference>
<dbReference type="Pfam" id="PF17827">
    <property type="entry name" value="PrmC_N"/>
    <property type="match status" value="1"/>
</dbReference>
<feature type="domain" description="Release factor glutamine methyltransferase N-terminal" evidence="1">
    <location>
        <begin position="46"/>
        <end position="97"/>
    </location>
</feature>
<dbReference type="GO" id="GO:0003676">
    <property type="term" value="F:nucleic acid binding"/>
    <property type="evidence" value="ECO:0007669"/>
    <property type="project" value="InterPro"/>
</dbReference>
<dbReference type="InterPro" id="IPR040758">
    <property type="entry name" value="PrmC_N"/>
</dbReference>
<keyword evidence="3" id="KW-1185">Reference proteome</keyword>
<evidence type="ECO:0000313" key="3">
    <source>
        <dbReference type="Proteomes" id="UP000053392"/>
    </source>
</evidence>
<name>A0A0D0TV09_9TREE</name>
<dbReference type="AlphaFoldDB" id="A0A0D0TV09"/>
<gene>
    <name evidence="2" type="ORF">I313_04214</name>
</gene>
<dbReference type="SUPFAM" id="SSF53335">
    <property type="entry name" value="S-adenosyl-L-methionine-dependent methyltransferases"/>
    <property type="match status" value="1"/>
</dbReference>
<dbReference type="PROSITE" id="PS00092">
    <property type="entry name" value="N6_MTASE"/>
    <property type="match status" value="1"/>
</dbReference>
<dbReference type="InterPro" id="IPR002052">
    <property type="entry name" value="DNA_methylase_N6_adenine_CS"/>
</dbReference>
<dbReference type="GO" id="GO:0032259">
    <property type="term" value="P:methylation"/>
    <property type="evidence" value="ECO:0007669"/>
    <property type="project" value="UniProtKB-KW"/>
</dbReference>
<sequence length="259" mass="29111">MRGIALTRTVKDPRFTATQLCRLYSFTPTSDPHIQTLLLNTELTLDDATNELRWIIAEVRNEAKKMLTRGKLPPIEEERVEELVKRRSAGEPLQYILAVGIDNSPAAVSLGGANAKTLGMEERVKVRYGNVFAEPARLLGREGKVGLVVSNPPYIPLKEWEQLPKSVKDWESPAALLGDGKKDGEGLAFYERIAAMLPDLLLDEREMDKKGWKGIPRVAVEVGLSQARKVEEIFKSEQIKKTEIWQDQFGLDRMVVGWS</sequence>
<proteinExistence type="predicted"/>
<keyword evidence="2" id="KW-0808">Transferase</keyword>
<protein>
    <submittedName>
        <fullName evidence="2">S-adenosylmethionine-dependent methyltransferase</fullName>
    </submittedName>
</protein>
<dbReference type="OrthoDB" id="269872at2759"/>
<dbReference type="PANTHER" id="PTHR18895">
    <property type="entry name" value="HEMK METHYLTRANSFERASE"/>
    <property type="match status" value="1"/>
</dbReference>
<dbReference type="EMBL" id="KN847905">
    <property type="protein sequence ID" value="KIR39743.1"/>
    <property type="molecule type" value="Genomic_DNA"/>
</dbReference>
<evidence type="ECO:0000313" key="2">
    <source>
        <dbReference type="EMBL" id="KIR39743.1"/>
    </source>
</evidence>
<dbReference type="GO" id="GO:0008168">
    <property type="term" value="F:methyltransferase activity"/>
    <property type="evidence" value="ECO:0007669"/>
    <property type="project" value="UniProtKB-KW"/>
</dbReference>
<dbReference type="Gene3D" id="3.40.50.150">
    <property type="entry name" value="Vaccinia Virus protein VP39"/>
    <property type="match status" value="1"/>
</dbReference>
<accession>A0A0D0TV09</accession>
<reference evidence="2 3" key="1">
    <citation type="submission" date="2015-01" db="EMBL/GenBank/DDBJ databases">
        <title>The Genome Sequence of Cryptococcus gattii Ram5.</title>
        <authorList>
            <consortium name="The Broad Institute Genomics Platform"/>
            <person name="Cuomo C."/>
            <person name="Litvintseva A."/>
            <person name="Chen Y."/>
            <person name="Heitman J."/>
            <person name="Sun S."/>
            <person name="Springer D."/>
            <person name="Dromer F."/>
            <person name="Young S."/>
            <person name="Zeng Q."/>
            <person name="Gargeya S."/>
            <person name="Abouelleil A."/>
            <person name="Alvarado L."/>
            <person name="Chapman S.B."/>
            <person name="Gainer-Dewar J."/>
            <person name="Goldberg J."/>
            <person name="Griggs A."/>
            <person name="Gujja S."/>
            <person name="Hansen M."/>
            <person name="Howarth C."/>
            <person name="Imamovic A."/>
            <person name="Larimer J."/>
            <person name="Murphy C."/>
            <person name="Naylor J."/>
            <person name="Pearson M."/>
            <person name="Priest M."/>
            <person name="Roberts A."/>
            <person name="Saif S."/>
            <person name="Shea T."/>
            <person name="Sykes S."/>
            <person name="Wortman J."/>
            <person name="Nusbaum C."/>
            <person name="Birren B."/>
        </authorList>
    </citation>
    <scope>NUCLEOTIDE SEQUENCE [LARGE SCALE GENOMIC DNA]</scope>
    <source>
        <strain evidence="2 3">Ram5</strain>
    </source>
</reference>
<dbReference type="InterPro" id="IPR050320">
    <property type="entry name" value="N5-glutamine_MTase"/>
</dbReference>
<evidence type="ECO:0000259" key="1">
    <source>
        <dbReference type="Pfam" id="PF17827"/>
    </source>
</evidence>
<organism evidence="2 3">
    <name type="scientific">Cryptococcus deuterogattii Ram5</name>
    <dbReference type="NCBI Taxonomy" id="1296110"/>
    <lineage>
        <taxon>Eukaryota</taxon>
        <taxon>Fungi</taxon>
        <taxon>Dikarya</taxon>
        <taxon>Basidiomycota</taxon>
        <taxon>Agaricomycotina</taxon>
        <taxon>Tremellomycetes</taxon>
        <taxon>Tremellales</taxon>
        <taxon>Cryptococcaceae</taxon>
        <taxon>Cryptococcus</taxon>
        <taxon>Cryptococcus gattii species complex</taxon>
    </lineage>
</organism>